<feature type="disulfide bond" evidence="2">
    <location>
        <begin position="98"/>
        <end position="116"/>
    </location>
</feature>
<dbReference type="Pfam" id="PF00057">
    <property type="entry name" value="Ldl_recept_a"/>
    <property type="match status" value="1"/>
</dbReference>
<evidence type="ECO:0000313" key="3">
    <source>
        <dbReference type="EMBL" id="VEL11500.1"/>
    </source>
</evidence>
<keyword evidence="1 2" id="KW-1015">Disulfide bond</keyword>
<dbReference type="InterPro" id="IPR023415">
    <property type="entry name" value="LDLR_class-A_CS"/>
</dbReference>
<dbReference type="CDD" id="cd00112">
    <property type="entry name" value="LDLa"/>
    <property type="match status" value="1"/>
</dbReference>
<protein>
    <recommendedName>
        <fullName evidence="5">Low-density lipoprotein receptor domain class A</fullName>
    </recommendedName>
</protein>
<dbReference type="SMART" id="SM00192">
    <property type="entry name" value="LDLa"/>
    <property type="match status" value="1"/>
</dbReference>
<evidence type="ECO:0000256" key="2">
    <source>
        <dbReference type="PROSITE-ProRule" id="PRU00124"/>
    </source>
</evidence>
<evidence type="ECO:0008006" key="5">
    <source>
        <dbReference type="Google" id="ProtNLM"/>
    </source>
</evidence>
<reference evidence="3" key="1">
    <citation type="submission" date="2018-11" db="EMBL/GenBank/DDBJ databases">
        <authorList>
            <consortium name="Pathogen Informatics"/>
        </authorList>
    </citation>
    <scope>NUCLEOTIDE SEQUENCE</scope>
</reference>
<dbReference type="AlphaFoldDB" id="A0A3S5FCB6"/>
<name>A0A3S5FCB6_9PLAT</name>
<dbReference type="OrthoDB" id="19606at2759"/>
<dbReference type="Gene3D" id="4.10.400.10">
    <property type="entry name" value="Low-density Lipoprotein Receptor"/>
    <property type="match status" value="1"/>
</dbReference>
<accession>A0A3S5FCB6</accession>
<dbReference type="EMBL" id="CAAALY010011985">
    <property type="protein sequence ID" value="VEL11500.1"/>
    <property type="molecule type" value="Genomic_DNA"/>
</dbReference>
<evidence type="ECO:0000256" key="1">
    <source>
        <dbReference type="ARBA" id="ARBA00023157"/>
    </source>
</evidence>
<feature type="disulfide bond" evidence="2">
    <location>
        <begin position="91"/>
        <end position="103"/>
    </location>
</feature>
<gene>
    <name evidence="3" type="ORF">PXEA_LOCUS4940</name>
</gene>
<dbReference type="PROSITE" id="PS01209">
    <property type="entry name" value="LDLRA_1"/>
    <property type="match status" value="1"/>
</dbReference>
<proteinExistence type="predicted"/>
<dbReference type="InterPro" id="IPR002172">
    <property type="entry name" value="LDrepeatLR_classA_rpt"/>
</dbReference>
<dbReference type="PROSITE" id="PS50068">
    <property type="entry name" value="LDLRA_2"/>
    <property type="match status" value="1"/>
</dbReference>
<keyword evidence="4" id="KW-1185">Reference proteome</keyword>
<dbReference type="Proteomes" id="UP000784294">
    <property type="component" value="Unassembled WGS sequence"/>
</dbReference>
<sequence length="135" mass="14862">MPAELQLTPATQRIRPGVPFELTCISSDPSIAPSFRTIPAAPSVRVIRQGPGRETLRFLEGIDHRGNGTIVECYAPGAEPKRAYVFLDDACPVGFRRCNSGHCIHLAKFCDGNIDCPDGSDESPERCRKCHSHHY</sequence>
<organism evidence="3 4">
    <name type="scientific">Protopolystoma xenopodis</name>
    <dbReference type="NCBI Taxonomy" id="117903"/>
    <lineage>
        <taxon>Eukaryota</taxon>
        <taxon>Metazoa</taxon>
        <taxon>Spiralia</taxon>
        <taxon>Lophotrochozoa</taxon>
        <taxon>Platyhelminthes</taxon>
        <taxon>Monogenea</taxon>
        <taxon>Polyopisthocotylea</taxon>
        <taxon>Polystomatidea</taxon>
        <taxon>Polystomatidae</taxon>
        <taxon>Protopolystoma</taxon>
    </lineage>
</organism>
<dbReference type="SUPFAM" id="SSF57424">
    <property type="entry name" value="LDL receptor-like module"/>
    <property type="match status" value="1"/>
</dbReference>
<comment type="caution">
    <text evidence="2">Lacks conserved residue(s) required for the propagation of feature annotation.</text>
</comment>
<comment type="caution">
    <text evidence="3">The sequence shown here is derived from an EMBL/GenBank/DDBJ whole genome shotgun (WGS) entry which is preliminary data.</text>
</comment>
<evidence type="ECO:0000313" key="4">
    <source>
        <dbReference type="Proteomes" id="UP000784294"/>
    </source>
</evidence>
<dbReference type="InterPro" id="IPR036055">
    <property type="entry name" value="LDL_receptor-like_sf"/>
</dbReference>